<name>A0ABD3I7M3_9MARC</name>
<sequence>MAAIQALLPGSCASGSCVYCDVSTTSRDSASTNSRFATLFLPVNGIYRKAAIAPPMQRNFASRIVSIRVQAGSSALLAKELERVAAKEDLLLSIKDAGGLRGLPDPEADAVARIDVNEKILALERLNPTPRPTTSPLFEGSWEFQFVGATSPGLIAAQALLKNVPQSLASISALTLVIEDGFSRAVGYLKVLNVVETTFMLTARLEVEGPLKLREEYVEGLLATPSMPEGTVPSQLNGVMEQLSAAVQQLPEGMKDIFSSGVKLPLANTFKRELLISYLDDEVMVARDKFGIPDVLVRKDFPVTVVSTTVVPEYVT</sequence>
<reference evidence="4 5" key="1">
    <citation type="submission" date="2024-09" db="EMBL/GenBank/DDBJ databases">
        <title>Chromosome-scale assembly of Riccia sorocarpa.</title>
        <authorList>
            <person name="Paukszto L."/>
        </authorList>
    </citation>
    <scope>NUCLEOTIDE SEQUENCE [LARGE SCALE GENOMIC DNA]</scope>
    <source>
        <strain evidence="4">LP-2024</strain>
        <tissue evidence="4">Aerial parts of the thallus</tissue>
    </source>
</reference>
<dbReference type="InterPro" id="IPR039633">
    <property type="entry name" value="PAP"/>
</dbReference>
<organism evidence="4 5">
    <name type="scientific">Riccia sorocarpa</name>
    <dbReference type="NCBI Taxonomy" id="122646"/>
    <lineage>
        <taxon>Eukaryota</taxon>
        <taxon>Viridiplantae</taxon>
        <taxon>Streptophyta</taxon>
        <taxon>Embryophyta</taxon>
        <taxon>Marchantiophyta</taxon>
        <taxon>Marchantiopsida</taxon>
        <taxon>Marchantiidae</taxon>
        <taxon>Marchantiales</taxon>
        <taxon>Ricciaceae</taxon>
        <taxon>Riccia</taxon>
    </lineage>
</organism>
<dbReference type="InterPro" id="IPR006843">
    <property type="entry name" value="PAP/fibrillin_dom"/>
</dbReference>
<evidence type="ECO:0000256" key="1">
    <source>
        <dbReference type="ARBA" id="ARBA00004474"/>
    </source>
</evidence>
<keyword evidence="2" id="KW-0934">Plastid</keyword>
<comment type="subcellular location">
    <subcellularLocation>
        <location evidence="1">Plastid</location>
    </subcellularLocation>
</comment>
<dbReference type="EMBL" id="JBJQOH010000001">
    <property type="protein sequence ID" value="KAL3699688.1"/>
    <property type="molecule type" value="Genomic_DNA"/>
</dbReference>
<keyword evidence="5" id="KW-1185">Reference proteome</keyword>
<evidence type="ECO:0000256" key="2">
    <source>
        <dbReference type="ARBA" id="ARBA00022640"/>
    </source>
</evidence>
<evidence type="ECO:0000313" key="5">
    <source>
        <dbReference type="Proteomes" id="UP001633002"/>
    </source>
</evidence>
<comment type="caution">
    <text evidence="4">The sequence shown here is derived from an EMBL/GenBank/DDBJ whole genome shotgun (WGS) entry which is preliminary data.</text>
</comment>
<dbReference type="AlphaFoldDB" id="A0ABD3I7M3"/>
<gene>
    <name evidence="4" type="ORF">R1sor_017710</name>
</gene>
<dbReference type="Pfam" id="PF04755">
    <property type="entry name" value="PAP_fibrillin"/>
    <property type="match status" value="1"/>
</dbReference>
<dbReference type="Proteomes" id="UP001633002">
    <property type="component" value="Unassembled WGS sequence"/>
</dbReference>
<dbReference type="GO" id="GO:0009536">
    <property type="term" value="C:plastid"/>
    <property type="evidence" value="ECO:0007669"/>
    <property type="project" value="UniProtKB-SubCell"/>
</dbReference>
<feature type="domain" description="Plastid lipid-associated protein/fibrillin conserved" evidence="3">
    <location>
        <begin position="87"/>
        <end position="291"/>
    </location>
</feature>
<evidence type="ECO:0000313" key="4">
    <source>
        <dbReference type="EMBL" id="KAL3699688.1"/>
    </source>
</evidence>
<dbReference type="PANTHER" id="PTHR31906">
    <property type="entry name" value="PLASTID-LIPID-ASSOCIATED PROTEIN 4, CHLOROPLASTIC-RELATED"/>
    <property type="match status" value="1"/>
</dbReference>
<proteinExistence type="predicted"/>
<protein>
    <recommendedName>
        <fullName evidence="3">Plastid lipid-associated protein/fibrillin conserved domain-containing protein</fullName>
    </recommendedName>
</protein>
<accession>A0ABD3I7M3</accession>
<evidence type="ECO:0000259" key="3">
    <source>
        <dbReference type="Pfam" id="PF04755"/>
    </source>
</evidence>